<accession>A0AAV4CSK8</accession>
<proteinExistence type="predicted"/>
<name>A0AAV4CSK8_9GAST</name>
<evidence type="ECO:0000313" key="1">
    <source>
        <dbReference type="EMBL" id="GFO34882.1"/>
    </source>
</evidence>
<organism evidence="1 2">
    <name type="scientific">Plakobranchus ocellatus</name>
    <dbReference type="NCBI Taxonomy" id="259542"/>
    <lineage>
        <taxon>Eukaryota</taxon>
        <taxon>Metazoa</taxon>
        <taxon>Spiralia</taxon>
        <taxon>Lophotrochozoa</taxon>
        <taxon>Mollusca</taxon>
        <taxon>Gastropoda</taxon>
        <taxon>Heterobranchia</taxon>
        <taxon>Euthyneura</taxon>
        <taxon>Panpulmonata</taxon>
        <taxon>Sacoglossa</taxon>
        <taxon>Placobranchoidea</taxon>
        <taxon>Plakobranchidae</taxon>
        <taxon>Plakobranchus</taxon>
    </lineage>
</organism>
<keyword evidence="2" id="KW-1185">Reference proteome</keyword>
<reference evidence="1 2" key="1">
    <citation type="journal article" date="2021" name="Elife">
        <title>Chloroplast acquisition without the gene transfer in kleptoplastic sea slugs, Plakobranchus ocellatus.</title>
        <authorList>
            <person name="Maeda T."/>
            <person name="Takahashi S."/>
            <person name="Yoshida T."/>
            <person name="Shimamura S."/>
            <person name="Takaki Y."/>
            <person name="Nagai Y."/>
            <person name="Toyoda A."/>
            <person name="Suzuki Y."/>
            <person name="Arimoto A."/>
            <person name="Ishii H."/>
            <person name="Satoh N."/>
            <person name="Nishiyama T."/>
            <person name="Hasebe M."/>
            <person name="Maruyama T."/>
            <person name="Minagawa J."/>
            <person name="Obokata J."/>
            <person name="Shigenobu S."/>
        </authorList>
    </citation>
    <scope>NUCLEOTIDE SEQUENCE [LARGE SCALE GENOMIC DNA]</scope>
</reference>
<dbReference type="Proteomes" id="UP000735302">
    <property type="component" value="Unassembled WGS sequence"/>
</dbReference>
<evidence type="ECO:0000313" key="2">
    <source>
        <dbReference type="Proteomes" id="UP000735302"/>
    </source>
</evidence>
<sequence length="88" mass="10351">MRSHVFLFPYPTEPQTERSCVLTRKYQDISSTWLNEKFSRQFPYPRGGMYARELILVKIASLFSVWMAGFSDLQYKWDGKLPGEPLVL</sequence>
<protein>
    <submittedName>
        <fullName evidence="1">Uncharacterized protein</fullName>
    </submittedName>
</protein>
<gene>
    <name evidence="1" type="ORF">PoB_006138700</name>
</gene>
<comment type="caution">
    <text evidence="1">The sequence shown here is derived from an EMBL/GenBank/DDBJ whole genome shotgun (WGS) entry which is preliminary data.</text>
</comment>
<dbReference type="EMBL" id="BLXT01006948">
    <property type="protein sequence ID" value="GFO34882.1"/>
    <property type="molecule type" value="Genomic_DNA"/>
</dbReference>
<dbReference type="AlphaFoldDB" id="A0AAV4CSK8"/>